<dbReference type="AlphaFoldDB" id="A0A6S6M0Q4"/>
<protein>
    <submittedName>
        <fullName evidence="1">Uncharacterized protein</fullName>
    </submittedName>
</protein>
<proteinExistence type="predicted"/>
<sequence length="299" mass="33610">MELDAELVGQLKRVLAAAECLLPKPFPSIDWSVCHAANWKRHSFAGFLEQIDSIEGITLEDLLGIDKQKQVIEENTLQFLAGLPANNALLWGTRGTGKSSLVRALLTRYAPQGLRVIQVDKDDLVHLPDIVDRLKGEPYRFIIFSDDVSFEIGESSYKMLKSALDGSVYAPPKNVLIYVTSNRRHLIPEYESDNKGAMMVEGEIHHGEAVEEKISLSGRFGIWVAFHPFSQDQYLEVVRQWVERLAEEQAAVVPWDEACREAAILWSQKKGDRSGRIASQFASNWVGQYLLSQKTKAKA</sequence>
<dbReference type="InterPro" id="IPR027417">
    <property type="entry name" value="P-loop_NTPase"/>
</dbReference>
<keyword evidence="2" id="KW-1185">Reference proteome</keyword>
<name>A0A6S6M0Q4_9BACT</name>
<dbReference type="SUPFAM" id="SSF52540">
    <property type="entry name" value="P-loop containing nucleoside triphosphate hydrolases"/>
    <property type="match status" value="1"/>
</dbReference>
<dbReference type="Gene3D" id="3.40.50.300">
    <property type="entry name" value="P-loop containing nucleotide triphosphate hydrolases"/>
    <property type="match status" value="1"/>
</dbReference>
<dbReference type="PANTHER" id="PTHR42935:SF1">
    <property type="entry name" value="SLR0930 PROTEIN"/>
    <property type="match status" value="1"/>
</dbReference>
<reference evidence="1 2" key="1">
    <citation type="submission" date="2020-06" db="EMBL/GenBank/DDBJ databases">
        <title>Interaction of electrochemicaly active bacteria, Geobacter bremensis R4 on different carbon anode.</title>
        <authorList>
            <person name="Meng L."/>
            <person name="Yoshida N."/>
        </authorList>
    </citation>
    <scope>NUCLEOTIDE SEQUENCE [LARGE SCALE GENOMIC DNA]</scope>
    <source>
        <strain evidence="1 2">R4</strain>
    </source>
</reference>
<evidence type="ECO:0000313" key="2">
    <source>
        <dbReference type="Proteomes" id="UP000515472"/>
    </source>
</evidence>
<dbReference type="EMBL" id="AP023213">
    <property type="protein sequence ID" value="BCG47119.1"/>
    <property type="molecule type" value="Genomic_DNA"/>
</dbReference>
<evidence type="ECO:0000313" key="1">
    <source>
        <dbReference type="EMBL" id="BCG47119.1"/>
    </source>
</evidence>
<dbReference type="KEGG" id="gbn:GEOBRER4_18690"/>
<dbReference type="Proteomes" id="UP000515472">
    <property type="component" value="Chromosome"/>
</dbReference>
<organism evidence="1 2">
    <name type="scientific">Citrifermentans bremense</name>
    <dbReference type="NCBI Taxonomy" id="60035"/>
    <lineage>
        <taxon>Bacteria</taxon>
        <taxon>Pseudomonadati</taxon>
        <taxon>Thermodesulfobacteriota</taxon>
        <taxon>Desulfuromonadia</taxon>
        <taxon>Geobacterales</taxon>
        <taxon>Geobacteraceae</taxon>
        <taxon>Citrifermentans</taxon>
    </lineage>
</organism>
<gene>
    <name evidence="1" type="ORF">GEOBRER4_n1941</name>
</gene>
<dbReference type="RefSeq" id="WP_185245186.1">
    <property type="nucleotide sequence ID" value="NZ_AP023213.1"/>
</dbReference>
<dbReference type="InterPro" id="IPR008533">
    <property type="entry name" value="DUF815"/>
</dbReference>
<dbReference type="PANTHER" id="PTHR42935">
    <property type="entry name" value="SLR0930 PROTEIN"/>
    <property type="match status" value="1"/>
</dbReference>
<dbReference type="Pfam" id="PF05673">
    <property type="entry name" value="DUF815"/>
    <property type="match status" value="1"/>
</dbReference>
<accession>A0A6S6M0Q4</accession>